<dbReference type="EMBL" id="AMEZ01000102">
    <property type="protein sequence ID" value="EKY23480.1"/>
    <property type="molecule type" value="Genomic_DNA"/>
</dbReference>
<accession>L1Q6X7</accession>
<feature type="non-terminal residue" evidence="8">
    <location>
        <position position="1"/>
    </location>
</feature>
<dbReference type="eggNOG" id="COG0101">
    <property type="taxonomic scope" value="Bacteria"/>
</dbReference>
<evidence type="ECO:0000256" key="6">
    <source>
        <dbReference type="RuleBase" id="RU003792"/>
    </source>
</evidence>
<dbReference type="Proteomes" id="UP000010420">
    <property type="component" value="Unassembled WGS sequence"/>
</dbReference>
<sequence length="262" mass="29927">CVQNIDIRPERLKMRNIRMTIQYDGSRYKGWQKQNIKGQSVSTIQGKIENVLSKMTGEEIQVIGCGRTDTGVHADKYTANFKTNSNKTLSDMSKYLNEFLPDDIVVTSLREASDRFHSRLNVISKTYVYTIDNNKFANVFLKKYAYHVEGKLDIEKMKEASKLLIGTHDFRSFSGVKAKHNKSTIRTINYINIYEDNNIIKIEYNGNGFLLNMVRILSGTLIKVAKGEIDIIDIKNLLEAKSRSDIAEKAPAKGLCMKEVHY</sequence>
<organism evidence="8 9">
    <name type="scientific">Clostridium celatum DSM 1785</name>
    <dbReference type="NCBI Taxonomy" id="545697"/>
    <lineage>
        <taxon>Bacteria</taxon>
        <taxon>Bacillati</taxon>
        <taxon>Bacillota</taxon>
        <taxon>Clostridia</taxon>
        <taxon>Eubacteriales</taxon>
        <taxon>Clostridiaceae</taxon>
        <taxon>Clostridium</taxon>
    </lineage>
</organism>
<dbReference type="InterPro" id="IPR020103">
    <property type="entry name" value="PsdUridine_synth_cat_dom_sf"/>
</dbReference>
<comment type="catalytic activity">
    <reaction evidence="6">
        <text>uridine(38/39/40) in tRNA = pseudouridine(38/39/40) in tRNA</text>
        <dbReference type="Rhea" id="RHEA:22376"/>
        <dbReference type="Rhea" id="RHEA-COMP:10085"/>
        <dbReference type="Rhea" id="RHEA-COMP:10087"/>
        <dbReference type="ChEBI" id="CHEBI:65314"/>
        <dbReference type="ChEBI" id="CHEBI:65315"/>
        <dbReference type="EC" id="5.4.99.12"/>
    </reaction>
</comment>
<dbReference type="PATRIC" id="fig|545697.3.peg.2865"/>
<keyword evidence="3 6" id="KW-0413">Isomerase</keyword>
<feature type="domain" description="Pseudouridine synthase I TruA alpha/beta" evidence="7">
    <location>
        <begin position="160"/>
        <end position="262"/>
    </location>
</feature>
<dbReference type="EC" id="5.4.99.12" evidence="6"/>
<dbReference type="PIRSF" id="PIRSF001430">
    <property type="entry name" value="tRNA_psdUrid_synth"/>
    <property type="match status" value="1"/>
</dbReference>
<dbReference type="Gene3D" id="3.30.70.660">
    <property type="entry name" value="Pseudouridine synthase I, catalytic domain, C-terminal subdomain"/>
    <property type="match status" value="1"/>
</dbReference>
<dbReference type="HOGENOM" id="CLU_1059587_0_0_9"/>
<comment type="similarity">
    <text evidence="1 6">Belongs to the tRNA pseudouridine synthase TruA family.</text>
</comment>
<dbReference type="CDD" id="cd02570">
    <property type="entry name" value="PseudoU_synth_EcTruA"/>
    <property type="match status" value="1"/>
</dbReference>
<evidence type="ECO:0000256" key="4">
    <source>
        <dbReference type="PIRSR" id="PIRSR001430-1"/>
    </source>
</evidence>
<dbReference type="InterPro" id="IPR001406">
    <property type="entry name" value="PsdUridine_synth_TruA"/>
</dbReference>
<dbReference type="GO" id="GO:0160147">
    <property type="term" value="F:tRNA pseudouridine(38-40) synthase activity"/>
    <property type="evidence" value="ECO:0007669"/>
    <property type="project" value="UniProtKB-EC"/>
</dbReference>
<dbReference type="NCBIfam" id="TIGR00071">
    <property type="entry name" value="hisT_truA"/>
    <property type="match status" value="1"/>
</dbReference>
<dbReference type="InterPro" id="IPR020094">
    <property type="entry name" value="TruA/RsuA/RluB/E/F_N"/>
</dbReference>
<dbReference type="InterPro" id="IPR020095">
    <property type="entry name" value="PsdUridine_synth_TruA_C"/>
</dbReference>
<protein>
    <recommendedName>
        <fullName evidence="6">tRNA pseudouridine synthase</fullName>
        <ecNumber evidence="6">5.4.99.12</ecNumber>
    </recommendedName>
</protein>
<dbReference type="STRING" id="545697.HMPREF0216_02916"/>
<dbReference type="Gene3D" id="3.30.70.580">
    <property type="entry name" value="Pseudouridine synthase I, catalytic domain, N-terminal subdomain"/>
    <property type="match status" value="1"/>
</dbReference>
<reference evidence="8 9" key="1">
    <citation type="submission" date="2012-05" db="EMBL/GenBank/DDBJ databases">
        <authorList>
            <person name="Weinstock G."/>
            <person name="Sodergren E."/>
            <person name="Lobos E.A."/>
            <person name="Fulton L."/>
            <person name="Fulton R."/>
            <person name="Courtney L."/>
            <person name="Fronick C."/>
            <person name="O'Laughlin M."/>
            <person name="Godfrey J."/>
            <person name="Wilson R.M."/>
            <person name="Miner T."/>
            <person name="Farmer C."/>
            <person name="Delehaunty K."/>
            <person name="Cordes M."/>
            <person name="Minx P."/>
            <person name="Tomlinson C."/>
            <person name="Chen J."/>
            <person name="Wollam A."/>
            <person name="Pepin K.H."/>
            <person name="Bhonagiri V."/>
            <person name="Zhang X."/>
            <person name="Suruliraj S."/>
            <person name="Warren W."/>
            <person name="Mitreva M."/>
            <person name="Mardis E.R."/>
            <person name="Wilson R.K."/>
        </authorList>
    </citation>
    <scope>NUCLEOTIDE SEQUENCE [LARGE SCALE GENOMIC DNA]</scope>
    <source>
        <strain evidence="8 9">DSM 1785</strain>
    </source>
</reference>
<keyword evidence="2 6" id="KW-0819">tRNA processing</keyword>
<evidence type="ECO:0000256" key="2">
    <source>
        <dbReference type="ARBA" id="ARBA00022694"/>
    </source>
</evidence>
<dbReference type="HAMAP" id="MF_00171">
    <property type="entry name" value="TruA"/>
    <property type="match status" value="1"/>
</dbReference>
<dbReference type="Pfam" id="PF01416">
    <property type="entry name" value="PseudoU_synth_1"/>
    <property type="match status" value="2"/>
</dbReference>
<proteinExistence type="inferred from homology"/>
<evidence type="ECO:0000256" key="3">
    <source>
        <dbReference type="ARBA" id="ARBA00023235"/>
    </source>
</evidence>
<name>L1Q6X7_9CLOT</name>
<dbReference type="FunFam" id="3.30.70.580:FF:000001">
    <property type="entry name" value="tRNA pseudouridine synthase A"/>
    <property type="match status" value="1"/>
</dbReference>
<dbReference type="AlphaFoldDB" id="L1Q6X7"/>
<evidence type="ECO:0000256" key="1">
    <source>
        <dbReference type="ARBA" id="ARBA00009375"/>
    </source>
</evidence>
<dbReference type="GO" id="GO:0031119">
    <property type="term" value="P:tRNA pseudouridine synthesis"/>
    <property type="evidence" value="ECO:0007669"/>
    <property type="project" value="TreeGrafter"/>
</dbReference>
<evidence type="ECO:0000256" key="5">
    <source>
        <dbReference type="PIRSR" id="PIRSR001430-2"/>
    </source>
</evidence>
<comment type="caution">
    <text evidence="8">The sequence shown here is derived from an EMBL/GenBank/DDBJ whole genome shotgun (WGS) entry which is preliminary data.</text>
</comment>
<dbReference type="SUPFAM" id="SSF55120">
    <property type="entry name" value="Pseudouridine synthase"/>
    <property type="match status" value="1"/>
</dbReference>
<dbReference type="PANTHER" id="PTHR11142:SF22">
    <property type="entry name" value="TRNA PSEUDOURIDINE SYNTHASE A 2"/>
    <property type="match status" value="1"/>
</dbReference>
<dbReference type="InterPro" id="IPR020097">
    <property type="entry name" value="PsdUridine_synth_TruA_a/b_dom"/>
</dbReference>
<dbReference type="GO" id="GO:0003723">
    <property type="term" value="F:RNA binding"/>
    <property type="evidence" value="ECO:0007669"/>
    <property type="project" value="InterPro"/>
</dbReference>
<dbReference type="PANTHER" id="PTHR11142">
    <property type="entry name" value="PSEUDOURIDYLATE SYNTHASE"/>
    <property type="match status" value="1"/>
</dbReference>
<feature type="domain" description="Pseudouridine synthase I TruA alpha/beta" evidence="7">
    <location>
        <begin position="21"/>
        <end position="117"/>
    </location>
</feature>
<evidence type="ECO:0000259" key="7">
    <source>
        <dbReference type="Pfam" id="PF01416"/>
    </source>
</evidence>
<feature type="binding site" evidence="5">
    <location>
        <position position="127"/>
    </location>
    <ligand>
        <name>substrate</name>
    </ligand>
</feature>
<gene>
    <name evidence="8" type="ORF">HMPREF0216_02916</name>
</gene>
<evidence type="ECO:0000313" key="8">
    <source>
        <dbReference type="EMBL" id="EKY23480.1"/>
    </source>
</evidence>
<evidence type="ECO:0000313" key="9">
    <source>
        <dbReference type="Proteomes" id="UP000010420"/>
    </source>
</evidence>
<keyword evidence="9" id="KW-1185">Reference proteome</keyword>
<feature type="active site" description="Nucleophile" evidence="4">
    <location>
        <position position="69"/>
    </location>
</feature>